<protein>
    <submittedName>
        <fullName evidence="2">Uncharacterized protein</fullName>
    </submittedName>
</protein>
<dbReference type="AlphaFoldDB" id="A0A318K0X8"/>
<reference evidence="2 3" key="1">
    <citation type="submission" date="2018-05" db="EMBL/GenBank/DDBJ databases">
        <title>Genomic Encyclopedia of Type Strains, Phase IV (KMG-IV): sequencing the most valuable type-strain genomes for metagenomic binning, comparative biology and taxonomic classification.</title>
        <authorList>
            <person name="Goeker M."/>
        </authorList>
    </citation>
    <scope>NUCLEOTIDE SEQUENCE [LARGE SCALE GENOMIC DNA]</scope>
    <source>
        <strain evidence="2 3">DSM 44704</strain>
    </source>
</reference>
<evidence type="ECO:0000313" key="2">
    <source>
        <dbReference type="EMBL" id="PXX61641.1"/>
    </source>
</evidence>
<evidence type="ECO:0000313" key="3">
    <source>
        <dbReference type="Proteomes" id="UP000247569"/>
    </source>
</evidence>
<dbReference type="Proteomes" id="UP000247569">
    <property type="component" value="Unassembled WGS sequence"/>
</dbReference>
<sequence length="116" mass="12118">MCVPCEVECSSQYVRSTASQRACCGSGFDRLAWDAAESVCPKGSSEQPDAVPEHGTVPACDSSANDADTAWTMERPPKCPTSGATTAEASRRMAVCTIKVIGMKVAQSIVSTGPRS</sequence>
<comment type="caution">
    <text evidence="2">The sequence shown here is derived from an EMBL/GenBank/DDBJ whole genome shotgun (WGS) entry which is preliminary data.</text>
</comment>
<keyword evidence="3" id="KW-1185">Reference proteome</keyword>
<name>A0A318K0X8_9NOCA</name>
<gene>
    <name evidence="2" type="ORF">DFR70_108199</name>
</gene>
<feature type="region of interest" description="Disordered" evidence="1">
    <location>
        <begin position="42"/>
        <end position="64"/>
    </location>
</feature>
<organism evidence="2 3">
    <name type="scientific">Nocardia tenerifensis</name>
    <dbReference type="NCBI Taxonomy" id="228006"/>
    <lineage>
        <taxon>Bacteria</taxon>
        <taxon>Bacillati</taxon>
        <taxon>Actinomycetota</taxon>
        <taxon>Actinomycetes</taxon>
        <taxon>Mycobacteriales</taxon>
        <taxon>Nocardiaceae</taxon>
        <taxon>Nocardia</taxon>
    </lineage>
</organism>
<evidence type="ECO:0000256" key="1">
    <source>
        <dbReference type="SAM" id="MobiDB-lite"/>
    </source>
</evidence>
<accession>A0A318K0X8</accession>
<dbReference type="EMBL" id="QJKF01000008">
    <property type="protein sequence ID" value="PXX61641.1"/>
    <property type="molecule type" value="Genomic_DNA"/>
</dbReference>
<proteinExistence type="predicted"/>